<dbReference type="Pfam" id="PF08482">
    <property type="entry name" value="HrpB_C"/>
    <property type="match status" value="1"/>
</dbReference>
<evidence type="ECO:0000256" key="3">
    <source>
        <dbReference type="SAM" id="MobiDB-lite"/>
    </source>
</evidence>
<feature type="domain" description="ATP-dependent RNA helicase HrpB C-terminal" evidence="4">
    <location>
        <begin position="1"/>
        <end position="71"/>
    </location>
</feature>
<keyword evidence="2" id="KW-0547">Nucleotide-binding</keyword>
<dbReference type="GO" id="GO:0016787">
    <property type="term" value="F:hydrolase activity"/>
    <property type="evidence" value="ECO:0007669"/>
    <property type="project" value="UniProtKB-KW"/>
</dbReference>
<keyword evidence="2" id="KW-0067">ATP-binding</keyword>
<keyword evidence="6" id="KW-1185">Reference proteome</keyword>
<dbReference type="EMBL" id="FZMO01000225">
    <property type="protein sequence ID" value="SNQ49165.1"/>
    <property type="molecule type" value="Genomic_DNA"/>
</dbReference>
<keyword evidence="2" id="KW-0347">Helicase</keyword>
<dbReference type="AlphaFoldDB" id="A0A2I2KU28"/>
<name>A0A2I2KU28_9ACTN</name>
<dbReference type="PANTHER" id="PTHR43519:SF1">
    <property type="entry name" value="ATP-DEPENDENT RNA HELICASE HRPB"/>
    <property type="match status" value="1"/>
</dbReference>
<dbReference type="PANTHER" id="PTHR43519">
    <property type="entry name" value="ATP-DEPENDENT RNA HELICASE HRPB"/>
    <property type="match status" value="1"/>
</dbReference>
<gene>
    <name evidence="5" type="ORF">FRACA_3000001</name>
</gene>
<feature type="region of interest" description="Disordered" evidence="3">
    <location>
        <begin position="60"/>
        <end position="87"/>
    </location>
</feature>
<organism evidence="5 6">
    <name type="scientific">Frankia canadensis</name>
    <dbReference type="NCBI Taxonomy" id="1836972"/>
    <lineage>
        <taxon>Bacteria</taxon>
        <taxon>Bacillati</taxon>
        <taxon>Actinomycetota</taxon>
        <taxon>Actinomycetes</taxon>
        <taxon>Frankiales</taxon>
        <taxon>Frankiaceae</taxon>
        <taxon>Frankia</taxon>
    </lineage>
</organism>
<evidence type="ECO:0000313" key="5">
    <source>
        <dbReference type="EMBL" id="SNQ49165.1"/>
    </source>
</evidence>
<sequence length="87" mass="9735">MLAVKIAEVFGWERVPVVADGHAPLVLHLLSPAGRPVAVTSDLASFWRTGYPQVRAELRGRYPRHPWPDDPTTASPTRRAAPRTRER</sequence>
<evidence type="ECO:0000259" key="4">
    <source>
        <dbReference type="Pfam" id="PF08482"/>
    </source>
</evidence>
<keyword evidence="1" id="KW-0378">Hydrolase</keyword>
<dbReference type="GO" id="GO:0004386">
    <property type="term" value="F:helicase activity"/>
    <property type="evidence" value="ECO:0007669"/>
    <property type="project" value="UniProtKB-KW"/>
</dbReference>
<protein>
    <recommendedName>
        <fullName evidence="4">ATP-dependent RNA helicase HrpB C-terminal domain-containing protein</fullName>
    </recommendedName>
</protein>
<evidence type="ECO:0000313" key="6">
    <source>
        <dbReference type="Proteomes" id="UP000234331"/>
    </source>
</evidence>
<proteinExistence type="predicted"/>
<evidence type="ECO:0000256" key="1">
    <source>
        <dbReference type="ARBA" id="ARBA00022801"/>
    </source>
</evidence>
<dbReference type="InterPro" id="IPR013689">
    <property type="entry name" value="RNA_helicase_ATP-dep_HrpB_C"/>
</dbReference>
<evidence type="ECO:0000256" key="2">
    <source>
        <dbReference type="ARBA" id="ARBA00022806"/>
    </source>
</evidence>
<reference evidence="5 6" key="1">
    <citation type="submission" date="2017-06" db="EMBL/GenBank/DDBJ databases">
        <authorList>
            <person name="Kim H.J."/>
            <person name="Triplett B.A."/>
        </authorList>
    </citation>
    <scope>NUCLEOTIDE SEQUENCE [LARGE SCALE GENOMIC DNA]</scope>
    <source>
        <strain evidence="5">FRACA_ARgP5</strain>
    </source>
</reference>
<dbReference type="Proteomes" id="UP000234331">
    <property type="component" value="Unassembled WGS sequence"/>
</dbReference>
<accession>A0A2I2KU28</accession>